<dbReference type="Pfam" id="PF03476">
    <property type="entry name" value="MOSC_N"/>
    <property type="match status" value="1"/>
</dbReference>
<name>A0A4R5FJA0_9ACTN</name>
<dbReference type="InterPro" id="IPR011037">
    <property type="entry name" value="Pyrv_Knase-like_insert_dom_sf"/>
</dbReference>
<dbReference type="RefSeq" id="WP_132631544.1">
    <property type="nucleotide sequence ID" value="NZ_SMLD01000043.1"/>
</dbReference>
<evidence type="ECO:0000256" key="1">
    <source>
        <dbReference type="SAM" id="MobiDB-lite"/>
    </source>
</evidence>
<dbReference type="InterPro" id="IPR005302">
    <property type="entry name" value="MoCF_Sase_C"/>
</dbReference>
<proteinExistence type="predicted"/>
<sequence>MGRRIAVDWISVAPVKGLRLLPRSEVRLTADGVPGDRAFFVVDDRNVMISMKRVGPLAAVVPDHDPVAGRLALRFPDGRSVADTVRLGAATRVRFFDTELRARPVEGEFSAALSEHCGVSLRLMATPPGWVSFDRRQGVVSVLSLASLERLREVAGLAEPIDHRRFRMTFGFSGLDAHEEDRWVGRDLQVGEAVLRIAGHVGRCAATTRDADTGVMDLKTLRHLAAYRGDLAATEPLPFGVHAQVVRPGPVSVGDPVMLLAGTVDPLSREAGDAGTVDPRSREAGRPGVTSAGPGHPGPDRERRR</sequence>
<protein>
    <submittedName>
        <fullName evidence="3">MOSC domain-containing protein</fullName>
    </submittedName>
</protein>
<dbReference type="Proteomes" id="UP000295136">
    <property type="component" value="Unassembled WGS sequence"/>
</dbReference>
<dbReference type="EMBL" id="SMLD01000043">
    <property type="protein sequence ID" value="TDE51469.1"/>
    <property type="molecule type" value="Genomic_DNA"/>
</dbReference>
<feature type="domain" description="MOSC" evidence="2">
    <location>
        <begin position="103"/>
        <end position="260"/>
    </location>
</feature>
<gene>
    <name evidence="3" type="ORF">E1295_18355</name>
</gene>
<keyword evidence="4" id="KW-1185">Reference proteome</keyword>
<dbReference type="PROSITE" id="PS51340">
    <property type="entry name" value="MOSC"/>
    <property type="match status" value="1"/>
</dbReference>
<evidence type="ECO:0000313" key="3">
    <source>
        <dbReference type="EMBL" id="TDE51469.1"/>
    </source>
</evidence>
<dbReference type="InterPro" id="IPR005303">
    <property type="entry name" value="MOCOS_middle"/>
</dbReference>
<dbReference type="GO" id="GO:0030151">
    <property type="term" value="F:molybdenum ion binding"/>
    <property type="evidence" value="ECO:0007669"/>
    <property type="project" value="InterPro"/>
</dbReference>
<reference evidence="3 4" key="1">
    <citation type="submission" date="2019-03" db="EMBL/GenBank/DDBJ databases">
        <title>Draft genome sequences of novel Actinobacteria.</title>
        <authorList>
            <person name="Sahin N."/>
            <person name="Ay H."/>
            <person name="Saygin H."/>
        </authorList>
    </citation>
    <scope>NUCLEOTIDE SEQUENCE [LARGE SCALE GENOMIC DNA]</scope>
    <source>
        <strain evidence="3 4">6K102</strain>
    </source>
</reference>
<dbReference type="Gene3D" id="2.40.33.20">
    <property type="entry name" value="PK beta-barrel domain-like"/>
    <property type="match status" value="1"/>
</dbReference>
<dbReference type="Pfam" id="PF03473">
    <property type="entry name" value="MOSC"/>
    <property type="match status" value="1"/>
</dbReference>
<comment type="caution">
    <text evidence="3">The sequence shown here is derived from an EMBL/GenBank/DDBJ whole genome shotgun (WGS) entry which is preliminary data.</text>
</comment>
<dbReference type="GO" id="GO:0003824">
    <property type="term" value="F:catalytic activity"/>
    <property type="evidence" value="ECO:0007669"/>
    <property type="project" value="InterPro"/>
</dbReference>
<accession>A0A4R5FJA0</accession>
<feature type="region of interest" description="Disordered" evidence="1">
    <location>
        <begin position="264"/>
        <end position="305"/>
    </location>
</feature>
<dbReference type="SUPFAM" id="SSF141673">
    <property type="entry name" value="MOSC N-terminal domain-like"/>
    <property type="match status" value="1"/>
</dbReference>
<dbReference type="AlphaFoldDB" id="A0A4R5FJA0"/>
<dbReference type="GO" id="GO:0030170">
    <property type="term" value="F:pyridoxal phosphate binding"/>
    <property type="evidence" value="ECO:0007669"/>
    <property type="project" value="InterPro"/>
</dbReference>
<dbReference type="SUPFAM" id="SSF50800">
    <property type="entry name" value="PK beta-barrel domain-like"/>
    <property type="match status" value="1"/>
</dbReference>
<organism evidence="3 4">
    <name type="scientific">Nonomuraea mesophila</name>
    <dbReference type="NCBI Taxonomy" id="2530382"/>
    <lineage>
        <taxon>Bacteria</taxon>
        <taxon>Bacillati</taxon>
        <taxon>Actinomycetota</taxon>
        <taxon>Actinomycetes</taxon>
        <taxon>Streptosporangiales</taxon>
        <taxon>Streptosporangiaceae</taxon>
        <taxon>Nonomuraea</taxon>
    </lineage>
</organism>
<evidence type="ECO:0000259" key="2">
    <source>
        <dbReference type="PROSITE" id="PS51340"/>
    </source>
</evidence>
<evidence type="ECO:0000313" key="4">
    <source>
        <dbReference type="Proteomes" id="UP000295136"/>
    </source>
</evidence>